<dbReference type="EMBL" id="MT631358">
    <property type="protein sequence ID" value="QNO48696.1"/>
    <property type="molecule type" value="Genomic_DNA"/>
</dbReference>
<dbReference type="InterPro" id="IPR013373">
    <property type="entry name" value="Flagellin/pilin_N_arc"/>
</dbReference>
<evidence type="ECO:0000256" key="1">
    <source>
        <dbReference type="ARBA" id="ARBA00004618"/>
    </source>
</evidence>
<comment type="similarity">
    <text evidence="2 4">Belongs to the archaeal flagellin family.</text>
</comment>
<keyword evidence="6" id="KW-0966">Cell projection</keyword>
<dbReference type="AlphaFoldDB" id="A0A7G9YL12"/>
<dbReference type="Pfam" id="PF01917">
    <property type="entry name" value="Flagellin_arch-type"/>
    <property type="match status" value="1"/>
</dbReference>
<evidence type="ECO:0000256" key="5">
    <source>
        <dbReference type="SAM" id="Phobius"/>
    </source>
</evidence>
<accession>A0A7G9YL12</accession>
<keyword evidence="6" id="KW-0282">Flagellum</keyword>
<reference evidence="6" key="1">
    <citation type="submission" date="2020-06" db="EMBL/GenBank/DDBJ databases">
        <title>Unique genomic features of the anaerobic methanotrophic archaea.</title>
        <authorList>
            <person name="Chadwick G.L."/>
            <person name="Skennerton C.T."/>
            <person name="Laso-Perez R."/>
            <person name="Leu A.O."/>
            <person name="Speth D.R."/>
            <person name="Yu H."/>
            <person name="Morgan-Lang C."/>
            <person name="Hatzenpichler R."/>
            <person name="Goudeau D."/>
            <person name="Malmstrom R."/>
            <person name="Brazelton W.J."/>
            <person name="Woyke T."/>
            <person name="Hallam S.J."/>
            <person name="Tyson G.W."/>
            <person name="Wegener G."/>
            <person name="Boetius A."/>
            <person name="Orphan V."/>
        </authorList>
    </citation>
    <scope>NUCLEOTIDE SEQUENCE</scope>
</reference>
<dbReference type="GO" id="GO:0097589">
    <property type="term" value="C:archaeal-type flagellum"/>
    <property type="evidence" value="ECO:0007669"/>
    <property type="project" value="UniProtKB-SubCell"/>
</dbReference>
<name>A0A7G9YL12_9EURY</name>
<dbReference type="NCBIfam" id="TIGR02537">
    <property type="entry name" value="arch_flag_Nterm"/>
    <property type="match status" value="1"/>
</dbReference>
<keyword evidence="5" id="KW-1133">Transmembrane helix</keyword>
<evidence type="ECO:0000256" key="3">
    <source>
        <dbReference type="ARBA" id="ARBA00022440"/>
    </source>
</evidence>
<dbReference type="GO" id="GO:0005198">
    <property type="term" value="F:structural molecule activity"/>
    <property type="evidence" value="ECO:0007669"/>
    <property type="project" value="InterPro"/>
</dbReference>
<evidence type="ECO:0000256" key="2">
    <source>
        <dbReference type="ARBA" id="ARBA00010256"/>
    </source>
</evidence>
<gene>
    <name evidence="6" type="primary">flaB2</name>
    <name evidence="6" type="ORF">AMAKCJMG_00031</name>
</gene>
<keyword evidence="5" id="KW-0472">Membrane</keyword>
<proteinExistence type="inferred from homology"/>
<organism evidence="6">
    <name type="scientific">Candidatus Methanogaster sp. ANME-2c ERB4</name>
    <dbReference type="NCBI Taxonomy" id="2759911"/>
    <lineage>
        <taxon>Archaea</taxon>
        <taxon>Methanobacteriati</taxon>
        <taxon>Methanobacteriota</taxon>
        <taxon>Stenosarchaea group</taxon>
        <taxon>Methanomicrobia</taxon>
        <taxon>Methanosarcinales</taxon>
        <taxon>ANME-2 cluster</taxon>
        <taxon>Candidatus Methanogasteraceae</taxon>
        <taxon>Candidatus Methanogaster</taxon>
    </lineage>
</organism>
<dbReference type="PANTHER" id="PTHR35903:SF1">
    <property type="entry name" value="FLAGELLIN B1"/>
    <property type="match status" value="1"/>
</dbReference>
<comment type="subcellular location">
    <subcellularLocation>
        <location evidence="1 4">Archaeal flagellum</location>
    </subcellularLocation>
</comment>
<dbReference type="GO" id="GO:0097588">
    <property type="term" value="P:archaeal or bacterial-type flagellum-dependent cell motility"/>
    <property type="evidence" value="ECO:0007669"/>
    <property type="project" value="InterPro"/>
</dbReference>
<sequence length="334" mass="35756">MNRRPLLTARTATTQAVSKISTTHVVPERLAQNRRAQVGIGTLIIFIAMVMVAAVAAAVLIETSGVLQQKAFSTGKEATLEVSSNIDVESIEGWRSGVNASIGDDDTFSDTIDRLNLRCSLKVGSEPVDLNQIVITITDGTTTNDLRYIEGTVDANATNVSDGNFSSSDSNRLTTYRLVADGLTQIQVPYPDATVGANADYVNKTRVGTVHLGYNATRATTGDYTGKYFMCADMFFVAEMVRDADDSFSLDNPVMTTGDLIKIILLTAPSNTCTDETTLASLKNTDPRVGEAALTIDTRTMVSINMVPEGGANTIVEFVAPSSFGSYQSIGMYP</sequence>
<keyword evidence="6" id="KW-0969">Cilium</keyword>
<comment type="function">
    <text evidence="4">Flagellin is the subunit protein which polymerizes to form the filaments of archaeal flagella.</text>
</comment>
<protein>
    <recommendedName>
        <fullName evidence="4">Flagellin</fullName>
    </recommendedName>
</protein>
<dbReference type="InterPro" id="IPR002774">
    <property type="entry name" value="Flagellin_arc-type"/>
</dbReference>
<evidence type="ECO:0000313" key="6">
    <source>
        <dbReference type="EMBL" id="QNO48696.1"/>
    </source>
</evidence>
<keyword evidence="5" id="KW-0812">Transmembrane</keyword>
<keyword evidence="3 4" id="KW-0974">Archaeal flagellum</keyword>
<feature type="transmembrane region" description="Helical" evidence="5">
    <location>
        <begin position="38"/>
        <end position="61"/>
    </location>
</feature>
<evidence type="ECO:0000256" key="4">
    <source>
        <dbReference type="RuleBase" id="RU361282"/>
    </source>
</evidence>
<dbReference type="PANTHER" id="PTHR35903">
    <property type="entry name" value="FLAGELLIN B1"/>
    <property type="match status" value="1"/>
</dbReference>